<keyword evidence="2" id="KW-1133">Transmembrane helix</keyword>
<evidence type="ECO:0000313" key="9">
    <source>
        <dbReference type="WBParaSite" id="DME_0000223101-mRNA-1"/>
    </source>
</evidence>
<keyword evidence="2" id="KW-0472">Membrane</keyword>
<dbReference type="Proteomes" id="UP000038040">
    <property type="component" value="Unplaced"/>
</dbReference>
<dbReference type="GO" id="GO:0005886">
    <property type="term" value="C:plasma membrane"/>
    <property type="evidence" value="ECO:0007669"/>
    <property type="project" value="TreeGrafter"/>
</dbReference>
<name>A0A158Q3E2_DRAME</name>
<reference evidence="6 8" key="2">
    <citation type="submission" date="2018-11" db="EMBL/GenBank/DDBJ databases">
        <authorList>
            <consortium name="Pathogen Informatics"/>
        </authorList>
    </citation>
    <scope>NUCLEOTIDE SEQUENCE [LARGE SCALE GENOMIC DNA]</scope>
</reference>
<dbReference type="WBParaSite" id="DME_0000223101-mRNA-1">
    <property type="protein sequence ID" value="DME_0000223101-mRNA-1"/>
    <property type="gene ID" value="DME_0000223101"/>
</dbReference>
<proteinExistence type="predicted"/>
<dbReference type="Pfam" id="PF00791">
    <property type="entry name" value="ZU5"/>
    <property type="match status" value="1"/>
</dbReference>
<dbReference type="Proteomes" id="UP000274756">
    <property type="component" value="Unassembled WGS sequence"/>
</dbReference>
<feature type="transmembrane region" description="Helical" evidence="2">
    <location>
        <begin position="771"/>
        <end position="794"/>
    </location>
</feature>
<dbReference type="SMART" id="SM00218">
    <property type="entry name" value="ZU5"/>
    <property type="match status" value="1"/>
</dbReference>
<dbReference type="Gene3D" id="2.60.220.30">
    <property type="match status" value="1"/>
</dbReference>
<dbReference type="InterPro" id="IPR027417">
    <property type="entry name" value="P-loop_NTPase"/>
</dbReference>
<dbReference type="SMART" id="SM00072">
    <property type="entry name" value="GuKc"/>
    <property type="match status" value="1"/>
</dbReference>
<dbReference type="InterPro" id="IPR008144">
    <property type="entry name" value="Guanylate_kin-like_dom"/>
</dbReference>
<dbReference type="SUPFAM" id="SSF50156">
    <property type="entry name" value="PDZ domain-like"/>
    <property type="match status" value="3"/>
</dbReference>
<reference evidence="9" key="1">
    <citation type="submission" date="2016-04" db="UniProtKB">
        <authorList>
            <consortium name="WormBaseParasite"/>
        </authorList>
    </citation>
    <scope>IDENTIFICATION</scope>
</reference>
<dbReference type="PANTHER" id="PTHR13865">
    <property type="entry name" value="TIGHT JUNCTION PROTEIN"/>
    <property type="match status" value="1"/>
</dbReference>
<dbReference type="Gene3D" id="2.30.30.40">
    <property type="entry name" value="SH3 Domains"/>
    <property type="match status" value="1"/>
</dbReference>
<feature type="domain" description="ZU5" evidence="5">
    <location>
        <begin position="887"/>
        <end position="1018"/>
    </location>
</feature>
<feature type="domain" description="PDZ" evidence="4">
    <location>
        <begin position="105"/>
        <end position="183"/>
    </location>
</feature>
<feature type="domain" description="Guanylate kinase-like" evidence="3">
    <location>
        <begin position="517"/>
        <end position="613"/>
    </location>
</feature>
<dbReference type="SUPFAM" id="SSF52540">
    <property type="entry name" value="P-loop containing nucleoside triphosphate hydrolases"/>
    <property type="match status" value="1"/>
</dbReference>
<feature type="region of interest" description="Disordered" evidence="1">
    <location>
        <begin position="200"/>
        <end position="221"/>
    </location>
</feature>
<keyword evidence="2" id="KW-0812">Transmembrane</keyword>
<evidence type="ECO:0000259" key="5">
    <source>
        <dbReference type="PROSITE" id="PS51145"/>
    </source>
</evidence>
<feature type="compositionally biased region" description="Polar residues" evidence="1">
    <location>
        <begin position="203"/>
        <end position="221"/>
    </location>
</feature>
<evidence type="ECO:0000313" key="8">
    <source>
        <dbReference type="Proteomes" id="UP000274756"/>
    </source>
</evidence>
<feature type="domain" description="PDZ" evidence="4">
    <location>
        <begin position="253"/>
        <end position="332"/>
    </location>
</feature>
<dbReference type="Gene3D" id="3.40.50.300">
    <property type="entry name" value="P-loop containing nucleotide triphosphate hydrolases"/>
    <property type="match status" value="1"/>
</dbReference>
<evidence type="ECO:0000256" key="2">
    <source>
        <dbReference type="SAM" id="Phobius"/>
    </source>
</evidence>
<dbReference type="AlphaFoldDB" id="A0A158Q3E2"/>
<dbReference type="PROSITE" id="PS50052">
    <property type="entry name" value="GUANYLATE_KINASE_2"/>
    <property type="match status" value="1"/>
</dbReference>
<dbReference type="GO" id="GO:0150105">
    <property type="term" value="P:protein localization to cell-cell junction"/>
    <property type="evidence" value="ECO:0007669"/>
    <property type="project" value="TreeGrafter"/>
</dbReference>
<dbReference type="InterPro" id="IPR001478">
    <property type="entry name" value="PDZ"/>
</dbReference>
<keyword evidence="8" id="KW-1185">Reference proteome</keyword>
<dbReference type="GO" id="GO:0045216">
    <property type="term" value="P:cell-cell junction organization"/>
    <property type="evidence" value="ECO:0007669"/>
    <property type="project" value="TreeGrafter"/>
</dbReference>
<protein>
    <submittedName>
        <fullName evidence="9">Tight junction protein ZO-1</fullName>
    </submittedName>
</protein>
<dbReference type="GO" id="GO:0098609">
    <property type="term" value="P:cell-cell adhesion"/>
    <property type="evidence" value="ECO:0007669"/>
    <property type="project" value="TreeGrafter"/>
</dbReference>
<evidence type="ECO:0000313" key="7">
    <source>
        <dbReference type="Proteomes" id="UP000038040"/>
    </source>
</evidence>
<dbReference type="SMART" id="SM00228">
    <property type="entry name" value="PDZ"/>
    <property type="match status" value="3"/>
</dbReference>
<accession>A0A158Q3E2</accession>
<evidence type="ECO:0000313" key="6">
    <source>
        <dbReference type="EMBL" id="VDN56618.1"/>
    </source>
</evidence>
<dbReference type="InterPro" id="IPR000906">
    <property type="entry name" value="ZU5_dom"/>
</dbReference>
<dbReference type="PROSITE" id="PS51145">
    <property type="entry name" value="ZU5"/>
    <property type="match status" value="1"/>
</dbReference>
<dbReference type="EMBL" id="UYYG01001156">
    <property type="protein sequence ID" value="VDN56618.1"/>
    <property type="molecule type" value="Genomic_DNA"/>
</dbReference>
<dbReference type="GO" id="GO:0050839">
    <property type="term" value="F:cell adhesion molecule binding"/>
    <property type="evidence" value="ECO:0007669"/>
    <property type="project" value="TreeGrafter"/>
</dbReference>
<dbReference type="Gene3D" id="2.30.42.10">
    <property type="match status" value="3"/>
</dbReference>
<dbReference type="InterPro" id="IPR008145">
    <property type="entry name" value="GK/Ca_channel_bsu"/>
</dbReference>
<dbReference type="Pfam" id="PF00625">
    <property type="entry name" value="Guanylate_kin"/>
    <property type="match status" value="1"/>
</dbReference>
<dbReference type="PROSITE" id="PS50106">
    <property type="entry name" value="PDZ"/>
    <property type="match status" value="3"/>
</dbReference>
<feature type="domain" description="PDZ" evidence="4">
    <location>
        <begin position="17"/>
        <end position="81"/>
    </location>
</feature>
<dbReference type="STRING" id="318479.A0A158Q3E2"/>
<dbReference type="CDD" id="cd06727">
    <property type="entry name" value="PDZ1_ZO1-like"/>
    <property type="match status" value="1"/>
</dbReference>
<evidence type="ECO:0000256" key="1">
    <source>
        <dbReference type="SAM" id="MobiDB-lite"/>
    </source>
</evidence>
<dbReference type="PANTHER" id="PTHR13865:SF28">
    <property type="entry name" value="POLYCHAETOID, ISOFORM O"/>
    <property type="match status" value="1"/>
</dbReference>
<organism evidence="7 9">
    <name type="scientific">Dracunculus medinensis</name>
    <name type="common">Guinea worm</name>
    <dbReference type="NCBI Taxonomy" id="318479"/>
    <lineage>
        <taxon>Eukaryota</taxon>
        <taxon>Metazoa</taxon>
        <taxon>Ecdysozoa</taxon>
        <taxon>Nematoda</taxon>
        <taxon>Chromadorea</taxon>
        <taxon>Rhabditida</taxon>
        <taxon>Spirurina</taxon>
        <taxon>Dracunculoidea</taxon>
        <taxon>Dracunculidae</taxon>
        <taxon>Dracunculus</taxon>
    </lineage>
</organism>
<dbReference type="OrthoDB" id="418634at2759"/>
<dbReference type="Pfam" id="PF00595">
    <property type="entry name" value="PDZ"/>
    <property type="match status" value="3"/>
</dbReference>
<evidence type="ECO:0000259" key="3">
    <source>
        <dbReference type="PROSITE" id="PS50052"/>
    </source>
</evidence>
<dbReference type="InterPro" id="IPR036034">
    <property type="entry name" value="PDZ_sf"/>
</dbReference>
<gene>
    <name evidence="6" type="ORF">DME_LOCUS6591</name>
</gene>
<dbReference type="GO" id="GO:0005923">
    <property type="term" value="C:bicellular tight junction"/>
    <property type="evidence" value="ECO:0007669"/>
    <property type="project" value="TreeGrafter"/>
</dbReference>
<sequence length="1018" mass="113668">MKILDYCCKFQIPQIGFGIAVSGGRDNPHFTSGDPAVVVSDVVPTGPAWGLVQVNDRILSANGISLENAEYAAAVKIMRESEHLNMIIKRRVPVPILEFEQRTLKFTLSKSRKKEDFGIVLGCKFFIKEITNRKLAEKDPGLREGDMVLRINGQSLDGVTLEEATKWLAKSREKLSLVVQRDIRRDASRWPSQNTVYERLGSLSGTPRHSPSPMHNSHQSVAQRSSFDCATSSNANARYYFHLFFISDKIVRTVRFRKSCGSLGVRVIGGNRVGIFVSAVQEDSPAAQHSIKPGDRILSVNDKSMVGITREEAVRHLLALNDDVVMKVEHAGIDFEQIRQSQLGDNFYIRTHFAHQKASNHLELTFQNGDIFHITDTLFGGTVGFWQATRVYSINEGNYGGEANKGVIPNAETAENLAKLSRVDSSTLGRSTFFRRKLKERRTKSLTKNFTDDLPCLENGYDIALPAYERVVLRQPSFLRPVVLYGPLADVARHMLLTNFPLYFVGTADENIVRLGNIDAAITANKHCVLDISPGSVERLQLAQYAPIVILIDVDNRGRLRELRNKAGAPPASSRKLFEQAQKIKKHHSHLLTATLDATKEDGWFDALRQLIAHLQDRRVWMPEFRPVANLNDVVLFPMQSITGCDSDVESSRGYNASNVVPTSVPPLPIVLSPNNGLQNGHSPCKIQMNNRIKDQMEQFSPMKSNTIAKENSLKPTNLDVSLTTAVTPSHTVITDPQCSQRLSQTSPGYYDVKQYFSNFSVEFSIISYNFIFIAFYIILLSNLFFFNILLCIFHEELQFFSGNIMSQNEYQQQHRIPFVESPKPVPNDRTTVVLSPLESEATATIQLKAKEPTANASLRTLDEQITQLIDDESPRDRDTLEPTVIEHVSSVVDSSGGTISCPQSGAMLIIPNGAINEGVQQEIYIKVCRANSEQSQPPLDESREECLMSPLVMCGPQNLQFNVPVELRLPHSASNSGGNWTFALKSGTGEEWNQVTLDENASSMVTDRFVSVKIDHF</sequence>
<evidence type="ECO:0000259" key="4">
    <source>
        <dbReference type="PROSITE" id="PS50106"/>
    </source>
</evidence>
<dbReference type="CDD" id="cd06728">
    <property type="entry name" value="PDZ2_ZO1-like_ds"/>
    <property type="match status" value="1"/>
</dbReference>